<dbReference type="GO" id="GO:0005509">
    <property type="term" value="F:calcium ion binding"/>
    <property type="evidence" value="ECO:0007669"/>
    <property type="project" value="InterPro"/>
</dbReference>
<dbReference type="InterPro" id="IPR017853">
    <property type="entry name" value="GH"/>
</dbReference>
<keyword evidence="6" id="KW-0843">Virulence</keyword>
<dbReference type="InterPro" id="IPR011049">
    <property type="entry name" value="Serralysin-like_metalloprot_C"/>
</dbReference>
<evidence type="ECO:0000256" key="2">
    <source>
        <dbReference type="ARBA" id="ARBA00004613"/>
    </source>
</evidence>
<protein>
    <submittedName>
        <fullName evidence="8">RTX-I toxin determinant A from serotypes 1/9</fullName>
    </submittedName>
</protein>
<dbReference type="GO" id="GO:0016020">
    <property type="term" value="C:membrane"/>
    <property type="evidence" value="ECO:0007669"/>
    <property type="project" value="UniProtKB-SubCell"/>
</dbReference>
<dbReference type="STRING" id="315423.SAMN04488020_11468"/>
<evidence type="ECO:0000313" key="9">
    <source>
        <dbReference type="Proteomes" id="UP000193870"/>
    </source>
</evidence>
<evidence type="ECO:0000256" key="5">
    <source>
        <dbReference type="ARBA" id="ARBA00022737"/>
    </source>
</evidence>
<keyword evidence="9" id="KW-1185">Reference proteome</keyword>
<proteinExistence type="predicted"/>
<dbReference type="Gene3D" id="3.20.20.80">
    <property type="entry name" value="Glycosidases"/>
    <property type="match status" value="1"/>
</dbReference>
<dbReference type="OrthoDB" id="5242885at2"/>
<dbReference type="PANTHER" id="PTHR38340">
    <property type="entry name" value="S-LAYER PROTEIN"/>
    <property type="match status" value="1"/>
</dbReference>
<organism evidence="8 9">
    <name type="scientific">Palleronia marisminoris</name>
    <dbReference type="NCBI Taxonomy" id="315423"/>
    <lineage>
        <taxon>Bacteria</taxon>
        <taxon>Pseudomonadati</taxon>
        <taxon>Pseudomonadota</taxon>
        <taxon>Alphaproteobacteria</taxon>
        <taxon>Rhodobacterales</taxon>
        <taxon>Roseobacteraceae</taxon>
        <taxon>Palleronia</taxon>
    </lineage>
</organism>
<dbReference type="InterPro" id="IPR003995">
    <property type="entry name" value="RTX_toxin_determinant-A"/>
</dbReference>
<dbReference type="PRINTS" id="PR01488">
    <property type="entry name" value="RTXTOXINA"/>
</dbReference>
<evidence type="ECO:0000256" key="1">
    <source>
        <dbReference type="ARBA" id="ARBA00004370"/>
    </source>
</evidence>
<dbReference type="InterPro" id="IPR018511">
    <property type="entry name" value="Hemolysin-typ_Ca-bd_CS"/>
</dbReference>
<evidence type="ECO:0000256" key="7">
    <source>
        <dbReference type="ARBA" id="ARBA00023136"/>
    </source>
</evidence>
<dbReference type="SUPFAM" id="SSF51445">
    <property type="entry name" value="(Trans)glycosidases"/>
    <property type="match status" value="1"/>
</dbReference>
<dbReference type="PRINTS" id="PR00313">
    <property type="entry name" value="CABNDNGRPT"/>
</dbReference>
<dbReference type="Gene3D" id="2.150.10.10">
    <property type="entry name" value="Serralysin-like metalloprotease, C-terminal"/>
    <property type="match status" value="3"/>
</dbReference>
<dbReference type="AlphaFoldDB" id="A0A1Y5TMI7"/>
<dbReference type="PROSITE" id="PS00330">
    <property type="entry name" value="HEMOLYSIN_CALCIUM"/>
    <property type="match status" value="4"/>
</dbReference>
<name>A0A1Y5TMI7_9RHOB</name>
<dbReference type="InterPro" id="IPR050557">
    <property type="entry name" value="RTX_toxin/Mannuronan_C5-epim"/>
</dbReference>
<dbReference type="GO" id="GO:0090729">
    <property type="term" value="F:toxin activity"/>
    <property type="evidence" value="ECO:0007669"/>
    <property type="project" value="UniProtKB-KW"/>
</dbReference>
<accession>A0A1Y5TMI7</accession>
<keyword evidence="3" id="KW-0964">Secreted</keyword>
<dbReference type="InterPro" id="IPR001343">
    <property type="entry name" value="Hemolysn_Ca-bd"/>
</dbReference>
<reference evidence="8 9" key="1">
    <citation type="submission" date="2017-03" db="EMBL/GenBank/DDBJ databases">
        <authorList>
            <person name="Afonso C.L."/>
            <person name="Miller P.J."/>
            <person name="Scott M.A."/>
            <person name="Spackman E."/>
            <person name="Goraichik I."/>
            <person name="Dimitrov K.M."/>
            <person name="Suarez D.L."/>
            <person name="Swayne D.E."/>
        </authorList>
    </citation>
    <scope>NUCLEOTIDE SEQUENCE [LARGE SCALE GENOMIC DNA]</scope>
    <source>
        <strain evidence="8 9">CECT 7066</strain>
    </source>
</reference>
<keyword evidence="4" id="KW-0800">Toxin</keyword>
<dbReference type="EMBL" id="FWFV01000013">
    <property type="protein sequence ID" value="SLN67505.1"/>
    <property type="molecule type" value="Genomic_DNA"/>
</dbReference>
<gene>
    <name evidence="8" type="primary">apxIA</name>
    <name evidence="8" type="ORF">PAM7066_03391</name>
</gene>
<dbReference type="PANTHER" id="PTHR38340:SF1">
    <property type="entry name" value="S-LAYER PROTEIN"/>
    <property type="match status" value="1"/>
</dbReference>
<evidence type="ECO:0000313" key="8">
    <source>
        <dbReference type="EMBL" id="SLN67505.1"/>
    </source>
</evidence>
<comment type="subcellular location">
    <subcellularLocation>
        <location evidence="1">Membrane</location>
    </subcellularLocation>
    <subcellularLocation>
        <location evidence="2">Secreted</location>
    </subcellularLocation>
</comment>
<evidence type="ECO:0000256" key="6">
    <source>
        <dbReference type="ARBA" id="ARBA00023026"/>
    </source>
</evidence>
<dbReference type="Proteomes" id="UP000193870">
    <property type="component" value="Unassembled WGS sequence"/>
</dbReference>
<evidence type="ECO:0000256" key="3">
    <source>
        <dbReference type="ARBA" id="ARBA00022525"/>
    </source>
</evidence>
<evidence type="ECO:0000256" key="4">
    <source>
        <dbReference type="ARBA" id="ARBA00022656"/>
    </source>
</evidence>
<sequence>MGEVGTEYFFNPVSDKMFGANILFHRDRIADGTFDEVAEKANVSAVRYPGGTVSEKYFDLRDPDRPTALDPVTGAVVDLLPLSDFMNWAGASDLGVSIVIPTGYLTVGPVGEQQPHADAYDIVHDFVADLLSGKWGDAQVDSLEIGNEYWLGAEQDHVEYARIADIVARAAQDAIDDHAATAGPDWVEPDIGIQVGQYGKFATDPGWLQNDYIMDSLSDAAADALDSVIVHYYTRGTFADLDSFEYYFDRLDAWAADPRYADLEYHVTEWNTDHLLSAETGLRQASTLVWMMSEMVAQDVTSAFIWPLQQNTPNDLGGQAGVEDLTVAGETFRLMAELLGGAILVSRSSFDGGVAHVYATDNGFVVAASALGQGMLSLDLGQWGTVEGAIVHEIDATGDRLGPRAVADVESYGLAGDLLTFGDYQTVFVEVQGALDFHRPVATSTKSLTEGDDHHVGTASAGTAVILGGSGRDTLEGGADADRFDGGGGADLILGNDGNDFLLGGRDDDTLHGGAGADVLSGDDGKDVLHGGMGNDTLSGGAWNDTLYGGDGNDVMYGDGGLDFLDGQEGDDRMFGGDWHDTLIGGAGNDVLHGGRGDDSLVGGTGDDLIFADEGADTIEGGDGADTIYGSQQANVIMGGAGNDVIFADESMAGILDLLDW</sequence>
<dbReference type="RefSeq" id="WP_085855349.1">
    <property type="nucleotide sequence ID" value="NZ_FOPF01000014.1"/>
</dbReference>
<dbReference type="SUPFAM" id="SSF51120">
    <property type="entry name" value="beta-Roll"/>
    <property type="match status" value="1"/>
</dbReference>
<dbReference type="Pfam" id="PF00353">
    <property type="entry name" value="HemolysinCabind"/>
    <property type="match status" value="5"/>
</dbReference>
<dbReference type="GO" id="GO:0005576">
    <property type="term" value="C:extracellular region"/>
    <property type="evidence" value="ECO:0007669"/>
    <property type="project" value="UniProtKB-SubCell"/>
</dbReference>
<keyword evidence="5" id="KW-0677">Repeat</keyword>
<keyword evidence="7" id="KW-0472">Membrane</keyword>